<evidence type="ECO:0000313" key="1">
    <source>
        <dbReference type="EMBL" id="RAO06220.1"/>
    </source>
</evidence>
<organism evidence="1 2">
    <name type="scientific">Micromonospora noduli</name>
    <dbReference type="NCBI Taxonomy" id="709876"/>
    <lineage>
        <taxon>Bacteria</taxon>
        <taxon>Bacillati</taxon>
        <taxon>Actinomycetota</taxon>
        <taxon>Actinomycetes</taxon>
        <taxon>Micromonosporales</taxon>
        <taxon>Micromonosporaceae</taxon>
        <taxon>Micromonospora</taxon>
    </lineage>
</organism>
<reference evidence="1 2" key="1">
    <citation type="submission" date="2018-03" db="EMBL/GenBank/DDBJ databases">
        <title>Defining the species Micromonospora saelicesensis and Micromonospora noduli under the framework of genomics.</title>
        <authorList>
            <person name="Riesco R."/>
            <person name="Trujillo M.E."/>
        </authorList>
    </citation>
    <scope>NUCLEOTIDE SEQUENCE [LARGE SCALE GENOMIC DNA]</scope>
    <source>
        <strain evidence="1 2">LAH08</strain>
    </source>
</reference>
<accession>A0A328NAK0</accession>
<dbReference type="AlphaFoldDB" id="A0A328NAK0"/>
<dbReference type="EMBL" id="PYAA01000003">
    <property type="protein sequence ID" value="RAO06220.1"/>
    <property type="molecule type" value="Genomic_DNA"/>
</dbReference>
<dbReference type="Proteomes" id="UP000248966">
    <property type="component" value="Unassembled WGS sequence"/>
</dbReference>
<gene>
    <name evidence="1" type="ORF">LAH08_00755</name>
</gene>
<sequence length="30" mass="3208">MDDAAGLAVDSGAYGVGRWVEEAREELRLA</sequence>
<proteinExistence type="predicted"/>
<protein>
    <submittedName>
        <fullName evidence="1">Uncharacterized protein</fullName>
    </submittedName>
</protein>
<name>A0A328NAK0_9ACTN</name>
<evidence type="ECO:0000313" key="2">
    <source>
        <dbReference type="Proteomes" id="UP000248966"/>
    </source>
</evidence>
<comment type="caution">
    <text evidence="1">The sequence shown here is derived from an EMBL/GenBank/DDBJ whole genome shotgun (WGS) entry which is preliminary data.</text>
</comment>